<name>A0A2H3NIA8_9BACT</name>
<evidence type="ECO:0000313" key="2">
    <source>
        <dbReference type="Proteomes" id="UP000221024"/>
    </source>
</evidence>
<protein>
    <submittedName>
        <fullName evidence="1">Antibiotic biosynthesis monooxygenase</fullName>
    </submittedName>
</protein>
<keyword evidence="1" id="KW-0503">Monooxygenase</keyword>
<comment type="caution">
    <text evidence="1">The sequence shown here is derived from an EMBL/GenBank/DDBJ whole genome shotgun (WGS) entry which is preliminary data.</text>
</comment>
<dbReference type="GO" id="GO:0004497">
    <property type="term" value="F:monooxygenase activity"/>
    <property type="evidence" value="ECO:0007669"/>
    <property type="project" value="UniProtKB-KW"/>
</dbReference>
<dbReference type="OrthoDB" id="165208at2"/>
<sequence>MIARIWHGWTTPEQANTYEQLLNDEIFPSIAAKDIDGYRGIQLLRREHDSEVEFVTIIRFESWDAVKQFAGAAYERAHVPDSARAVLSRFDAHAQHYEVRAHHG</sequence>
<reference evidence="1 2" key="1">
    <citation type="submission" date="2017-10" db="EMBL/GenBank/DDBJ databases">
        <title>Draft genome of Longimonas halophila.</title>
        <authorList>
            <person name="Goh K.M."/>
            <person name="Shamsir M.S."/>
            <person name="Lim S.W."/>
        </authorList>
    </citation>
    <scope>NUCLEOTIDE SEQUENCE [LARGE SCALE GENOMIC DNA]</scope>
    <source>
        <strain evidence="1 2">KCTC 42399</strain>
    </source>
</reference>
<accession>A0A2H3NIA8</accession>
<gene>
    <name evidence="1" type="ORF">CRI93_13240</name>
</gene>
<evidence type="ECO:0000313" key="1">
    <source>
        <dbReference type="EMBL" id="PEN05174.1"/>
    </source>
</evidence>
<organism evidence="1 2">
    <name type="scientific">Longimonas halophila</name>
    <dbReference type="NCBI Taxonomy" id="1469170"/>
    <lineage>
        <taxon>Bacteria</taxon>
        <taxon>Pseudomonadati</taxon>
        <taxon>Rhodothermota</taxon>
        <taxon>Rhodothermia</taxon>
        <taxon>Rhodothermales</taxon>
        <taxon>Salisaetaceae</taxon>
        <taxon>Longimonas</taxon>
    </lineage>
</organism>
<keyword evidence="1" id="KW-0560">Oxidoreductase</keyword>
<dbReference type="SUPFAM" id="SSF54909">
    <property type="entry name" value="Dimeric alpha+beta barrel"/>
    <property type="match status" value="1"/>
</dbReference>
<dbReference type="AlphaFoldDB" id="A0A2H3NIA8"/>
<dbReference type="Proteomes" id="UP000221024">
    <property type="component" value="Unassembled WGS sequence"/>
</dbReference>
<keyword evidence="2" id="KW-1185">Reference proteome</keyword>
<dbReference type="EMBL" id="PDEP01000015">
    <property type="protein sequence ID" value="PEN05174.1"/>
    <property type="molecule type" value="Genomic_DNA"/>
</dbReference>
<proteinExistence type="predicted"/>
<dbReference type="InterPro" id="IPR011008">
    <property type="entry name" value="Dimeric_a/b-barrel"/>
</dbReference>
<dbReference type="RefSeq" id="WP_098063124.1">
    <property type="nucleotide sequence ID" value="NZ_PDEP01000015.1"/>
</dbReference>